<dbReference type="AlphaFoldDB" id="A0A2W5MQ94"/>
<feature type="chain" id="PRO_5015969984" evidence="1">
    <location>
        <begin position="23"/>
        <end position="424"/>
    </location>
</feature>
<sequence length="424" mass="43952">MRLQPLAGGLLAALLASTPLHAALPTYAAPQLQARTNLLVNDEGWNLPPGSSFNSITASINENGTVAFPVQVVPIDGNLSNTGVGIWSGANGVGGIVQTHQAPAEFISDRVGINRDGKIVYYTHGDAYRLWIYDPIAAASAPVNTLPITPSSFNGQTINADGVIGYRAGLPGGSGLASTGAGSSLLHIVDNGIDPGSPYSYIYTPSMNDSRRIAAKVSVGPPGNFSKDEIRVFDTSGAYETLAVDTDTDPSSPFVAFDNTVSINAIGEVAVVVRLAAGNQRAVYRLTPTGTGVQATEIARVDPAGPILELDAFAPVINVHGMVAFRARDAQGQAIYVGEGENLLRIAGKGDRVQTDLGTGQLGQHDTSPVFSGAPGLNDNGDVVFVAGLHPDGDNQIEWGSGVFVAPVAGDEHIFRDGFDGEAP</sequence>
<keyword evidence="1" id="KW-0732">Signal</keyword>
<proteinExistence type="predicted"/>
<feature type="signal peptide" evidence="1">
    <location>
        <begin position="1"/>
        <end position="22"/>
    </location>
</feature>
<evidence type="ECO:0000313" key="2">
    <source>
        <dbReference type="EMBL" id="PZQ19893.1"/>
    </source>
</evidence>
<dbReference type="EMBL" id="QFPO01000001">
    <property type="protein sequence ID" value="PZQ19893.1"/>
    <property type="molecule type" value="Genomic_DNA"/>
</dbReference>
<protein>
    <submittedName>
        <fullName evidence="2">Uncharacterized protein</fullName>
    </submittedName>
</protein>
<reference evidence="2 3" key="1">
    <citation type="submission" date="2017-08" db="EMBL/GenBank/DDBJ databases">
        <title>Infants hospitalized years apart are colonized by the same room-sourced microbial strains.</title>
        <authorList>
            <person name="Brooks B."/>
            <person name="Olm M.R."/>
            <person name="Firek B.A."/>
            <person name="Baker R."/>
            <person name="Thomas B.C."/>
            <person name="Morowitz M.J."/>
            <person name="Banfield J.F."/>
        </authorList>
    </citation>
    <scope>NUCLEOTIDE SEQUENCE [LARGE SCALE GENOMIC DNA]</scope>
    <source>
        <strain evidence="2">S2_005_003_R2_42</strain>
    </source>
</reference>
<dbReference type="NCBIfam" id="TIGR05002">
    <property type="entry name" value="NxxGxxAF_repeat"/>
    <property type="match status" value="1"/>
</dbReference>
<evidence type="ECO:0000256" key="1">
    <source>
        <dbReference type="SAM" id="SignalP"/>
    </source>
</evidence>
<organism evidence="2 3">
    <name type="scientific">Rhodanobacter denitrificans</name>
    <dbReference type="NCBI Taxonomy" id="666685"/>
    <lineage>
        <taxon>Bacteria</taxon>
        <taxon>Pseudomonadati</taxon>
        <taxon>Pseudomonadota</taxon>
        <taxon>Gammaproteobacteria</taxon>
        <taxon>Lysobacterales</taxon>
        <taxon>Rhodanobacteraceae</taxon>
        <taxon>Rhodanobacter</taxon>
    </lineage>
</organism>
<comment type="caution">
    <text evidence="2">The sequence shown here is derived from an EMBL/GenBank/DDBJ whole genome shotgun (WGS) entry which is preliminary data.</text>
</comment>
<evidence type="ECO:0000313" key="3">
    <source>
        <dbReference type="Proteomes" id="UP000249046"/>
    </source>
</evidence>
<gene>
    <name evidence="2" type="ORF">DI564_01240</name>
</gene>
<dbReference type="Proteomes" id="UP000249046">
    <property type="component" value="Unassembled WGS sequence"/>
</dbReference>
<name>A0A2W5MQ94_9GAMM</name>
<accession>A0A2W5MQ94</accession>